<dbReference type="SMART" id="SM00382">
    <property type="entry name" value="AAA"/>
    <property type="match status" value="1"/>
</dbReference>
<evidence type="ECO:0000256" key="2">
    <source>
        <dbReference type="ARBA" id="ARBA00022448"/>
    </source>
</evidence>
<dbReference type="InterPro" id="IPR003593">
    <property type="entry name" value="AAA+_ATPase"/>
</dbReference>
<evidence type="ECO:0000256" key="3">
    <source>
        <dbReference type="ARBA" id="ARBA00022741"/>
    </source>
</evidence>
<comment type="similarity">
    <text evidence="1">Belongs to the ABC transporter superfamily.</text>
</comment>
<name>A0A2H0WUF4_9BACT</name>
<keyword evidence="2" id="KW-0813">Transport</keyword>
<keyword evidence="3" id="KW-0547">Nucleotide-binding</keyword>
<dbReference type="PROSITE" id="PS50893">
    <property type="entry name" value="ABC_TRANSPORTER_2"/>
    <property type="match status" value="1"/>
</dbReference>
<sequence>MIKVQNLSKTFKIPLENRYTFKENLVELFRVAKYEKVKALDDVSFEVQEGEFLGIIGPNGSGKSTLLKVLAKILVPDRGVLEIKGKVSPFLELGVGFNMDLTARENVYQNGIILGLSRKQVDERFDKIIEFSELEKFVDTKMKNFSSGMHVRLAFSVAIQVDADILLMDEVLAVGDMHFQQKCFEVFNRYKQEKKTIILVTHDMGSVQRYCTRAIFLSNGKIIKDGNPNKVVEEYTRFAMQ</sequence>
<dbReference type="InterPro" id="IPR015860">
    <property type="entry name" value="ABC_transpr_TagH-like"/>
</dbReference>
<evidence type="ECO:0000313" key="7">
    <source>
        <dbReference type="Proteomes" id="UP000229080"/>
    </source>
</evidence>
<evidence type="ECO:0000313" key="6">
    <source>
        <dbReference type="EMBL" id="PIS16294.1"/>
    </source>
</evidence>
<dbReference type="Gene3D" id="3.40.50.300">
    <property type="entry name" value="P-loop containing nucleotide triphosphate hydrolases"/>
    <property type="match status" value="1"/>
</dbReference>
<dbReference type="InterPro" id="IPR003439">
    <property type="entry name" value="ABC_transporter-like_ATP-bd"/>
</dbReference>
<organism evidence="6 7">
    <name type="scientific">Candidatus Portnoybacteria bacterium CG09_land_8_20_14_0_10_44_13</name>
    <dbReference type="NCBI Taxonomy" id="1974811"/>
    <lineage>
        <taxon>Bacteria</taxon>
        <taxon>Candidatus Portnoyibacteriota</taxon>
    </lineage>
</organism>
<evidence type="ECO:0000256" key="1">
    <source>
        <dbReference type="ARBA" id="ARBA00005417"/>
    </source>
</evidence>
<dbReference type="GO" id="GO:0016887">
    <property type="term" value="F:ATP hydrolysis activity"/>
    <property type="evidence" value="ECO:0007669"/>
    <property type="project" value="InterPro"/>
</dbReference>
<dbReference type="SUPFAM" id="SSF52540">
    <property type="entry name" value="P-loop containing nucleoside triphosphate hydrolases"/>
    <property type="match status" value="1"/>
</dbReference>
<dbReference type="PANTHER" id="PTHR46743:SF2">
    <property type="entry name" value="TEICHOIC ACIDS EXPORT ATP-BINDING PROTEIN TAGH"/>
    <property type="match status" value="1"/>
</dbReference>
<dbReference type="InterPro" id="IPR027417">
    <property type="entry name" value="P-loop_NTPase"/>
</dbReference>
<feature type="domain" description="ABC transporter" evidence="5">
    <location>
        <begin position="2"/>
        <end position="239"/>
    </location>
</feature>
<accession>A0A2H0WUF4</accession>
<dbReference type="PANTHER" id="PTHR46743">
    <property type="entry name" value="TEICHOIC ACIDS EXPORT ATP-BINDING PROTEIN TAGH"/>
    <property type="match status" value="1"/>
</dbReference>
<dbReference type="EMBL" id="PEZF01000157">
    <property type="protein sequence ID" value="PIS16294.1"/>
    <property type="molecule type" value="Genomic_DNA"/>
</dbReference>
<dbReference type="GO" id="GO:0016020">
    <property type="term" value="C:membrane"/>
    <property type="evidence" value="ECO:0007669"/>
    <property type="project" value="InterPro"/>
</dbReference>
<keyword evidence="4 6" id="KW-0067">ATP-binding</keyword>
<dbReference type="CDD" id="cd03220">
    <property type="entry name" value="ABC_KpsT_Wzt"/>
    <property type="match status" value="1"/>
</dbReference>
<comment type="caution">
    <text evidence="6">The sequence shown here is derived from an EMBL/GenBank/DDBJ whole genome shotgun (WGS) entry which is preliminary data.</text>
</comment>
<protein>
    <submittedName>
        <fullName evidence="6">ATP-binding protein</fullName>
    </submittedName>
</protein>
<proteinExistence type="inferred from homology"/>
<dbReference type="Pfam" id="PF00005">
    <property type="entry name" value="ABC_tran"/>
    <property type="match status" value="1"/>
</dbReference>
<dbReference type="GO" id="GO:0140359">
    <property type="term" value="F:ABC-type transporter activity"/>
    <property type="evidence" value="ECO:0007669"/>
    <property type="project" value="InterPro"/>
</dbReference>
<dbReference type="GO" id="GO:0005524">
    <property type="term" value="F:ATP binding"/>
    <property type="evidence" value="ECO:0007669"/>
    <property type="project" value="UniProtKB-KW"/>
</dbReference>
<evidence type="ECO:0000259" key="5">
    <source>
        <dbReference type="PROSITE" id="PS50893"/>
    </source>
</evidence>
<evidence type="ECO:0000256" key="4">
    <source>
        <dbReference type="ARBA" id="ARBA00022840"/>
    </source>
</evidence>
<reference evidence="7" key="1">
    <citation type="submission" date="2017-09" db="EMBL/GenBank/DDBJ databases">
        <title>Depth-based differentiation of microbial function through sediment-hosted aquifers and enrichment of novel symbionts in the deep terrestrial subsurface.</title>
        <authorList>
            <person name="Probst A.J."/>
            <person name="Ladd B."/>
            <person name="Jarett J.K."/>
            <person name="Geller-Mcgrath D.E."/>
            <person name="Sieber C.M.K."/>
            <person name="Emerson J.B."/>
            <person name="Anantharaman K."/>
            <person name="Thomas B.C."/>
            <person name="Malmstrom R."/>
            <person name="Stieglmeier M."/>
            <person name="Klingl A."/>
            <person name="Woyke T."/>
            <person name="Ryan C.M."/>
            <person name="Banfield J.F."/>
        </authorList>
    </citation>
    <scope>NUCLEOTIDE SEQUENCE [LARGE SCALE GENOMIC DNA]</scope>
</reference>
<dbReference type="InterPro" id="IPR050683">
    <property type="entry name" value="Bact_Polysacc_Export_ATP-bd"/>
</dbReference>
<dbReference type="Proteomes" id="UP000229080">
    <property type="component" value="Unassembled WGS sequence"/>
</dbReference>
<dbReference type="AlphaFoldDB" id="A0A2H0WUF4"/>
<gene>
    <name evidence="6" type="ORF">COT61_04630</name>
</gene>